<gene>
    <name evidence="3" type="ORF">ACFFSY_18170</name>
</gene>
<dbReference type="Gene3D" id="3.40.50.720">
    <property type="entry name" value="NAD(P)-binding Rossmann-like Domain"/>
    <property type="match status" value="1"/>
</dbReference>
<dbReference type="Gene3D" id="3.30.360.10">
    <property type="entry name" value="Dihydrodipicolinate Reductase, domain 2"/>
    <property type="match status" value="1"/>
</dbReference>
<keyword evidence="4" id="KW-1185">Reference proteome</keyword>
<organism evidence="3 4">
    <name type="scientific">Paenibacillus aurantiacus</name>
    <dbReference type="NCBI Taxonomy" id="1936118"/>
    <lineage>
        <taxon>Bacteria</taxon>
        <taxon>Bacillati</taxon>
        <taxon>Bacillota</taxon>
        <taxon>Bacilli</taxon>
        <taxon>Bacillales</taxon>
        <taxon>Paenibacillaceae</taxon>
        <taxon>Paenibacillus</taxon>
    </lineage>
</organism>
<feature type="domain" description="Gfo/Idh/MocA-like oxidoreductase N-terminal" evidence="1">
    <location>
        <begin position="5"/>
        <end position="122"/>
    </location>
</feature>
<protein>
    <submittedName>
        <fullName evidence="3">Gfo/Idh/MocA family protein</fullName>
    </submittedName>
</protein>
<dbReference type="PANTHER" id="PTHR43708:SF8">
    <property type="entry name" value="OXIDOREDUCTASE"/>
    <property type="match status" value="1"/>
</dbReference>
<proteinExistence type="predicted"/>
<dbReference type="InterPro" id="IPR000683">
    <property type="entry name" value="Gfo/Idh/MocA-like_OxRdtase_N"/>
</dbReference>
<dbReference type="SUPFAM" id="SSF51735">
    <property type="entry name" value="NAD(P)-binding Rossmann-fold domains"/>
    <property type="match status" value="1"/>
</dbReference>
<dbReference type="RefSeq" id="WP_377496603.1">
    <property type="nucleotide sequence ID" value="NZ_JBHMDO010000031.1"/>
</dbReference>
<dbReference type="Pfam" id="PF01408">
    <property type="entry name" value="GFO_IDH_MocA"/>
    <property type="match status" value="1"/>
</dbReference>
<dbReference type="Pfam" id="PF22725">
    <property type="entry name" value="GFO_IDH_MocA_C3"/>
    <property type="match status" value="1"/>
</dbReference>
<name>A0ABV5KRJ6_9BACL</name>
<accession>A0ABV5KRJ6</accession>
<dbReference type="SUPFAM" id="SSF55347">
    <property type="entry name" value="Glyceraldehyde-3-phosphate dehydrogenase-like, C-terminal domain"/>
    <property type="match status" value="1"/>
</dbReference>
<dbReference type="InterPro" id="IPR036291">
    <property type="entry name" value="NAD(P)-bd_dom_sf"/>
</dbReference>
<dbReference type="PANTHER" id="PTHR43708">
    <property type="entry name" value="CONSERVED EXPRESSED OXIDOREDUCTASE (EUROFUNG)"/>
    <property type="match status" value="1"/>
</dbReference>
<evidence type="ECO:0000259" key="2">
    <source>
        <dbReference type="Pfam" id="PF22725"/>
    </source>
</evidence>
<feature type="domain" description="GFO/IDH/MocA-like oxidoreductase" evidence="2">
    <location>
        <begin position="130"/>
        <end position="257"/>
    </location>
</feature>
<dbReference type="Proteomes" id="UP001589747">
    <property type="component" value="Unassembled WGS sequence"/>
</dbReference>
<comment type="caution">
    <text evidence="3">The sequence shown here is derived from an EMBL/GenBank/DDBJ whole genome shotgun (WGS) entry which is preliminary data.</text>
</comment>
<evidence type="ECO:0000313" key="4">
    <source>
        <dbReference type="Proteomes" id="UP001589747"/>
    </source>
</evidence>
<dbReference type="InterPro" id="IPR055170">
    <property type="entry name" value="GFO_IDH_MocA-like_dom"/>
</dbReference>
<dbReference type="EMBL" id="JBHMDO010000031">
    <property type="protein sequence ID" value="MFB9327857.1"/>
    <property type="molecule type" value="Genomic_DNA"/>
</dbReference>
<reference evidence="3 4" key="1">
    <citation type="submission" date="2024-09" db="EMBL/GenBank/DDBJ databases">
        <authorList>
            <person name="Sun Q."/>
            <person name="Mori K."/>
        </authorList>
    </citation>
    <scope>NUCLEOTIDE SEQUENCE [LARGE SCALE GENOMIC DNA]</scope>
    <source>
        <strain evidence="3 4">TISTR 2452</strain>
    </source>
</reference>
<dbReference type="InterPro" id="IPR051317">
    <property type="entry name" value="Gfo/Idh/MocA_oxidoreduct"/>
</dbReference>
<evidence type="ECO:0000259" key="1">
    <source>
        <dbReference type="Pfam" id="PF01408"/>
    </source>
</evidence>
<evidence type="ECO:0000313" key="3">
    <source>
        <dbReference type="EMBL" id="MFB9327857.1"/>
    </source>
</evidence>
<sequence>MTSPIRLGIVGFGRIVELVHLPLFKRLNQIEVAGIFDLTPQRQALAVKRGFQVYDRLEALLDAEVDAVLIATPPNSHAELAELALRRGKHVLIEKPVTMNAEESIRIRDIANQEERLVTVFHNRRFDSDYLLVKRILAEGVLGEPLFVERRHHMFGTGASFGVKSFYQQWRNEQRYGGGALLDWGVHLADQLLRLELGAIGDIRATMRSIWSPNGEVDDFVQAAMATDRNVLLSMNINFASAASSPMWVVGGDKATLQVVSASEAYLFEHGKQPRAVETDSQANAGAERIYASFADAMRSGGPLEITLDQAIETMTLLDQIRASAQPNKERADGNLIFGTTG</sequence>